<sequence>MAQWADIPFKDALFANADESILRRAPAAAENVYANQAEGFSRFPGLRSLLALPNEGRIYLHEWRDDLIAATERGRVYRIGKDLSVADVTGVPLVGGKRPVFAATEEQLVIATGGPLVSLSTDRTERLSDEAPESTHVAFVDGYLIAIEQNSGRFRFSDPGSYRVWNELSVFSADGKPDNLVAVAVTPYRELLLCGPESIEQFERLSNGARPFARRWSTGEGLAHPYTLVTDLAGTYGVNERSEMTRFNAQVSREQSRAIALALEEVEDWTDAWAASIAIKGQRMVLLQAPRAVSEAHGATGVTFLLDYRASKWSFLWGWDSQNGRPDRWPGWSIASAWGRTFVGVEDGIAEARADEYSVLGKPMRALWRSAHIDSFGPSRMDDLRIRLKRAVGGYQGREPQMMVRVNRDNGKWSDWVFRGLGAPGDTRMVVDFGGFGWAHSWQLEVAITDAVPVEFVSAQARMERGSW</sequence>
<evidence type="ECO:0000313" key="2">
    <source>
        <dbReference type="Proteomes" id="UP001595420"/>
    </source>
</evidence>
<gene>
    <name evidence="1" type="ORF">ACFOD3_20355</name>
</gene>
<proteinExistence type="predicted"/>
<accession>A0ABV7BXB9</accession>
<reference evidence="2" key="1">
    <citation type="journal article" date="2019" name="Int. J. Syst. Evol. Microbiol.">
        <title>The Global Catalogue of Microorganisms (GCM) 10K type strain sequencing project: providing services to taxonomists for standard genome sequencing and annotation.</title>
        <authorList>
            <consortium name="The Broad Institute Genomics Platform"/>
            <consortium name="The Broad Institute Genome Sequencing Center for Infectious Disease"/>
            <person name="Wu L."/>
            <person name="Ma J."/>
        </authorList>
    </citation>
    <scope>NUCLEOTIDE SEQUENCE [LARGE SCALE GENOMIC DNA]</scope>
    <source>
        <strain evidence="2">CGMCC 1.16855</strain>
    </source>
</reference>
<name>A0ABV7BXB9_9PROT</name>
<dbReference type="Proteomes" id="UP001595420">
    <property type="component" value="Unassembled WGS sequence"/>
</dbReference>
<organism evidence="1 2">
    <name type="scientific">Falsiroseomonas tokyonensis</name>
    <dbReference type="NCBI Taxonomy" id="430521"/>
    <lineage>
        <taxon>Bacteria</taxon>
        <taxon>Pseudomonadati</taxon>
        <taxon>Pseudomonadota</taxon>
        <taxon>Alphaproteobacteria</taxon>
        <taxon>Acetobacterales</taxon>
        <taxon>Roseomonadaceae</taxon>
        <taxon>Falsiroseomonas</taxon>
    </lineage>
</organism>
<protein>
    <recommendedName>
        <fullName evidence="3">Phage tail protein</fullName>
    </recommendedName>
</protein>
<dbReference type="RefSeq" id="WP_216838339.1">
    <property type="nucleotide sequence ID" value="NZ_JAFNJS010000006.1"/>
</dbReference>
<keyword evidence="2" id="KW-1185">Reference proteome</keyword>
<evidence type="ECO:0000313" key="1">
    <source>
        <dbReference type="EMBL" id="MFC3002262.1"/>
    </source>
</evidence>
<evidence type="ECO:0008006" key="3">
    <source>
        <dbReference type="Google" id="ProtNLM"/>
    </source>
</evidence>
<dbReference type="EMBL" id="JBHRSB010000006">
    <property type="protein sequence ID" value="MFC3002262.1"/>
    <property type="molecule type" value="Genomic_DNA"/>
</dbReference>
<comment type="caution">
    <text evidence="1">The sequence shown here is derived from an EMBL/GenBank/DDBJ whole genome shotgun (WGS) entry which is preliminary data.</text>
</comment>